<evidence type="ECO:0000313" key="2">
    <source>
        <dbReference type="Proteomes" id="UP000013378"/>
    </source>
</evidence>
<dbReference type="Proteomes" id="UP000013378">
    <property type="component" value="Unassembled WGS sequence"/>
</dbReference>
<proteinExistence type="predicted"/>
<sequence>MNEMINTNNTTINIREYVPKKNLVKVFNSGFEGNGTIYIVNEIDESMYQINQIDYGTGLVRIYKITNDCIKLIYTSEVDSFNKNYLNKEPNKNDIILQTPIKVGTKWKNEDETEYKITGVKVGVNTPSGYYSTLEVTIRKNDMERKKYYAKGIGIVKSVSNGYINEELVKIETLDSKVNLNSIEEINNLLDKYLGN</sequence>
<dbReference type="OrthoDB" id="1683231at2"/>
<gene>
    <name evidence="1" type="ORF">L21TH_0278</name>
</gene>
<keyword evidence="2" id="KW-1185">Reference proteome</keyword>
<comment type="caution">
    <text evidence="1">The sequence shown here is derived from an EMBL/GenBank/DDBJ whole genome shotgun (WGS) entry which is preliminary data.</text>
</comment>
<reference evidence="1 2" key="1">
    <citation type="journal article" date="2015" name="Geomicrobiol. J.">
        <title>Caldisalinibacter kiritimatiensis gen. nov., sp. nov., a moderately thermohalophilic thiosulfate-reducing bacterium from a hypersaline microbial mat.</title>
        <authorList>
            <person name="Ben Hania W."/>
            <person name="Joseph M."/>
            <person name="Fiebig A."/>
            <person name="Bunk B."/>
            <person name="Klenk H.-P."/>
            <person name="Fardeau M.-L."/>
            <person name="Spring S."/>
        </authorList>
    </citation>
    <scope>NUCLEOTIDE SEQUENCE [LARGE SCALE GENOMIC DNA]</scope>
    <source>
        <strain evidence="1 2">L21-TH-D2</strain>
    </source>
</reference>
<dbReference type="RefSeq" id="WP_006307184.1">
    <property type="nucleotide sequence ID" value="NZ_ARZA01000041.1"/>
</dbReference>
<organism evidence="1 2">
    <name type="scientific">Caldisalinibacter kiritimatiensis</name>
    <dbReference type="NCBI Taxonomy" id="1304284"/>
    <lineage>
        <taxon>Bacteria</taxon>
        <taxon>Bacillati</taxon>
        <taxon>Bacillota</taxon>
        <taxon>Tissierellia</taxon>
        <taxon>Tissierellales</taxon>
        <taxon>Thermohalobacteraceae</taxon>
        <taxon>Caldisalinibacter</taxon>
    </lineage>
</organism>
<evidence type="ECO:0000313" key="1">
    <source>
        <dbReference type="EMBL" id="EOD01645.1"/>
    </source>
</evidence>
<name>R1CH75_9FIRM</name>
<keyword evidence="1" id="KW-0449">Lipoprotein</keyword>
<protein>
    <submittedName>
        <fullName evidence="1">Putative lipoprotein</fullName>
    </submittedName>
</protein>
<accession>R1CH75</accession>
<dbReference type="STRING" id="1304284.L21TH_0278"/>
<dbReference type="EMBL" id="ARZA01000041">
    <property type="protein sequence ID" value="EOD01645.1"/>
    <property type="molecule type" value="Genomic_DNA"/>
</dbReference>
<dbReference type="AlphaFoldDB" id="R1CH75"/>